<dbReference type="Proteomes" id="UP001267638">
    <property type="component" value="Unassembled WGS sequence"/>
</dbReference>
<name>A0ABU1WZM5_SPHXE</name>
<protein>
    <submittedName>
        <fullName evidence="2">Uncharacterized protein</fullName>
    </submittedName>
</protein>
<sequence>MQLPICPFLIADMAGPSQTESQKKAQWRYFQESSHGSADDEDHTLEIFGLLNGPS</sequence>
<accession>A0ABU1WZM5</accession>
<feature type="region of interest" description="Disordered" evidence="1">
    <location>
        <begin position="16"/>
        <end position="41"/>
    </location>
</feature>
<dbReference type="RefSeq" id="WP_310223358.1">
    <property type="nucleotide sequence ID" value="NZ_JAVDWV010000006.1"/>
</dbReference>
<keyword evidence="3" id="KW-1185">Reference proteome</keyword>
<evidence type="ECO:0000313" key="2">
    <source>
        <dbReference type="EMBL" id="MDR7154781.1"/>
    </source>
</evidence>
<gene>
    <name evidence="2" type="ORF">J2W40_001596</name>
</gene>
<evidence type="ECO:0000313" key="3">
    <source>
        <dbReference type="Proteomes" id="UP001267638"/>
    </source>
</evidence>
<dbReference type="EMBL" id="JAVDWV010000006">
    <property type="protein sequence ID" value="MDR7154781.1"/>
    <property type="molecule type" value="Genomic_DNA"/>
</dbReference>
<organism evidence="2 3">
    <name type="scientific">Sphingobium xenophagum</name>
    <dbReference type="NCBI Taxonomy" id="121428"/>
    <lineage>
        <taxon>Bacteria</taxon>
        <taxon>Pseudomonadati</taxon>
        <taxon>Pseudomonadota</taxon>
        <taxon>Alphaproteobacteria</taxon>
        <taxon>Sphingomonadales</taxon>
        <taxon>Sphingomonadaceae</taxon>
        <taxon>Sphingobium</taxon>
    </lineage>
</organism>
<evidence type="ECO:0000256" key="1">
    <source>
        <dbReference type="SAM" id="MobiDB-lite"/>
    </source>
</evidence>
<reference evidence="2 3" key="1">
    <citation type="submission" date="2023-07" db="EMBL/GenBank/DDBJ databases">
        <title>Sorghum-associated microbial communities from plants grown in Nebraska, USA.</title>
        <authorList>
            <person name="Schachtman D."/>
        </authorList>
    </citation>
    <scope>NUCLEOTIDE SEQUENCE [LARGE SCALE GENOMIC DNA]</scope>
    <source>
        <strain evidence="2 3">4256</strain>
    </source>
</reference>
<proteinExistence type="predicted"/>
<comment type="caution">
    <text evidence="2">The sequence shown here is derived from an EMBL/GenBank/DDBJ whole genome shotgun (WGS) entry which is preliminary data.</text>
</comment>